<dbReference type="Gene3D" id="3.40.50.620">
    <property type="entry name" value="HUPs"/>
    <property type="match status" value="1"/>
</dbReference>
<sequence>MFGNYKNILVPVDGSPQSRNSFKKALEIAKRNQARIHIVFVIDNRSINLSPELTRLSTSDFAASFDTSFVDRLVEEAQAQGLEALSTVESGSPADLIGNIYPKSFKSDLIVIAATGKGAMTRAFVGSVSNFVSIHAPCDVLIVKSS</sequence>
<keyword evidence="4" id="KW-1185">Reference proteome</keyword>
<name>A0ABY5P4F6_9LACT</name>
<organism evidence="3 4">
    <name type="scientific">Fundicoccus culcitae</name>
    <dbReference type="NCBI Taxonomy" id="2969821"/>
    <lineage>
        <taxon>Bacteria</taxon>
        <taxon>Bacillati</taxon>
        <taxon>Bacillota</taxon>
        <taxon>Bacilli</taxon>
        <taxon>Lactobacillales</taxon>
        <taxon>Aerococcaceae</taxon>
        <taxon>Fundicoccus</taxon>
    </lineage>
</organism>
<evidence type="ECO:0000256" key="1">
    <source>
        <dbReference type="ARBA" id="ARBA00008791"/>
    </source>
</evidence>
<dbReference type="Pfam" id="PF00582">
    <property type="entry name" value="Usp"/>
    <property type="match status" value="1"/>
</dbReference>
<dbReference type="PANTHER" id="PTHR46268">
    <property type="entry name" value="STRESS RESPONSE PROTEIN NHAX"/>
    <property type="match status" value="1"/>
</dbReference>
<accession>A0ABY5P4F6</accession>
<proteinExistence type="inferred from homology"/>
<feature type="domain" description="UspA" evidence="2">
    <location>
        <begin position="5"/>
        <end position="144"/>
    </location>
</feature>
<reference evidence="3 4" key="1">
    <citation type="submission" date="2022-08" db="EMBL/GenBank/DDBJ databases">
        <title>Aerococcaceae sp. nov isolated from spoiled eye mask.</title>
        <authorList>
            <person name="Zhou G."/>
            <person name="Xie X.-B."/>
            <person name="Shi Q.-S."/>
            <person name="Wang Y.-S."/>
            <person name="Wen X."/>
            <person name="Peng H."/>
            <person name="Yang X.-J."/>
            <person name="Tao H.-B."/>
            <person name="Huang X.-M."/>
        </authorList>
    </citation>
    <scope>NUCLEOTIDE SEQUENCE [LARGE SCALE GENOMIC DNA]</scope>
    <source>
        <strain evidence="4">DM20194951</strain>
    </source>
</reference>
<dbReference type="PANTHER" id="PTHR46268:SF6">
    <property type="entry name" value="UNIVERSAL STRESS PROTEIN UP12"/>
    <property type="match status" value="1"/>
</dbReference>
<evidence type="ECO:0000313" key="3">
    <source>
        <dbReference type="EMBL" id="UUX33622.1"/>
    </source>
</evidence>
<evidence type="ECO:0000259" key="2">
    <source>
        <dbReference type="Pfam" id="PF00582"/>
    </source>
</evidence>
<dbReference type="Proteomes" id="UP001315967">
    <property type="component" value="Chromosome"/>
</dbReference>
<dbReference type="InterPro" id="IPR014729">
    <property type="entry name" value="Rossmann-like_a/b/a_fold"/>
</dbReference>
<dbReference type="EMBL" id="CP102453">
    <property type="protein sequence ID" value="UUX33622.1"/>
    <property type="molecule type" value="Genomic_DNA"/>
</dbReference>
<gene>
    <name evidence="3" type="ORF">NRE15_12050</name>
</gene>
<dbReference type="InterPro" id="IPR006016">
    <property type="entry name" value="UspA"/>
</dbReference>
<evidence type="ECO:0000313" key="4">
    <source>
        <dbReference type="Proteomes" id="UP001315967"/>
    </source>
</evidence>
<protein>
    <submittedName>
        <fullName evidence="3">Universal stress protein</fullName>
    </submittedName>
</protein>
<dbReference type="PRINTS" id="PR01438">
    <property type="entry name" value="UNVRSLSTRESS"/>
</dbReference>
<dbReference type="RefSeq" id="WP_313793126.1">
    <property type="nucleotide sequence ID" value="NZ_CP102453.1"/>
</dbReference>
<dbReference type="InterPro" id="IPR006015">
    <property type="entry name" value="Universal_stress_UspA"/>
</dbReference>
<dbReference type="CDD" id="cd00293">
    <property type="entry name" value="USP-like"/>
    <property type="match status" value="1"/>
</dbReference>
<dbReference type="SUPFAM" id="SSF52402">
    <property type="entry name" value="Adenine nucleotide alpha hydrolases-like"/>
    <property type="match status" value="1"/>
</dbReference>
<comment type="similarity">
    <text evidence="1">Belongs to the universal stress protein A family.</text>
</comment>